<comment type="caution">
    <text evidence="3">The sequence shown here is derived from an EMBL/GenBank/DDBJ whole genome shotgun (WGS) entry which is preliminary data.</text>
</comment>
<evidence type="ECO:0000313" key="3">
    <source>
        <dbReference type="EMBL" id="MCR8633496.1"/>
    </source>
</evidence>
<feature type="domain" description="Siphovirus-type tail component C-terminal" evidence="2">
    <location>
        <begin position="179"/>
        <end position="269"/>
    </location>
</feature>
<dbReference type="Pfam" id="PF05709">
    <property type="entry name" value="Sipho_tail"/>
    <property type="match status" value="1"/>
</dbReference>
<dbReference type="InterPro" id="IPR054738">
    <property type="entry name" value="Siphovirus-type_tail_C"/>
</dbReference>
<dbReference type="InterPro" id="IPR008841">
    <property type="entry name" value="Siphovirus-type_tail_N"/>
</dbReference>
<organism evidence="3 4">
    <name type="scientific">Paenibacillus radicis</name>
    <name type="common">ex Xue et al. 2023</name>
    <dbReference type="NCBI Taxonomy" id="2972489"/>
    <lineage>
        <taxon>Bacteria</taxon>
        <taxon>Bacillati</taxon>
        <taxon>Bacillota</taxon>
        <taxon>Bacilli</taxon>
        <taxon>Bacillales</taxon>
        <taxon>Paenibacillaceae</taxon>
        <taxon>Paenibacillus</taxon>
    </lineage>
</organism>
<dbReference type="EMBL" id="JANQBD010000015">
    <property type="protein sequence ID" value="MCR8633496.1"/>
    <property type="molecule type" value="Genomic_DNA"/>
</dbReference>
<keyword evidence="4" id="KW-1185">Reference proteome</keyword>
<evidence type="ECO:0000259" key="2">
    <source>
        <dbReference type="Pfam" id="PF22768"/>
    </source>
</evidence>
<dbReference type="Gene3D" id="2.40.30.200">
    <property type="match status" value="1"/>
</dbReference>
<dbReference type="Gene3D" id="2.60.120.860">
    <property type="match status" value="1"/>
</dbReference>
<dbReference type="RefSeq" id="WP_258215072.1">
    <property type="nucleotide sequence ID" value="NZ_JANQBD010000015.1"/>
</dbReference>
<accession>A0ABT1YK03</accession>
<evidence type="ECO:0000259" key="1">
    <source>
        <dbReference type="Pfam" id="PF05709"/>
    </source>
</evidence>
<gene>
    <name evidence="3" type="ORF">NV381_20130</name>
</gene>
<sequence>MPISCNIIKNGMTYDLEQYGIALIKHNIPPLPEKEDYTFQIPGKAGKVRMGSQYKERTFDLELLLMADDATIDYQSKVAELAWLLDSIGGPEYWIFGDIPGKRFLGEYTGQMNLEKMIFDGRLTVPLVCYFPFTETVTDVANGWSYGEGYTYGMGLRFGDTYSKAVTVSGTTFTIYHAGTAPLPPKIKITGQFTNLSLNDGRGHVMTITRANGVNDTIEIDCEEGTVYLNGTQNIYSQTNAVFFSLPRGTTTFTFTASGVVNFTVSFTPFRHRYLY</sequence>
<dbReference type="Pfam" id="PF22768">
    <property type="entry name" value="SPP1_Dit"/>
    <property type="match status" value="1"/>
</dbReference>
<dbReference type="Proteomes" id="UP001300012">
    <property type="component" value="Unassembled WGS sequence"/>
</dbReference>
<proteinExistence type="predicted"/>
<evidence type="ECO:0000313" key="4">
    <source>
        <dbReference type="Proteomes" id="UP001300012"/>
    </source>
</evidence>
<name>A0ABT1YK03_9BACL</name>
<reference evidence="3 4" key="1">
    <citation type="submission" date="2022-08" db="EMBL/GenBank/DDBJ databases">
        <title>Paenibacillus endoradicis sp. nov., Paenibacillus radicibacter sp. nov and Paenibacillus pararadicis sp. nov., three cold-adapted plant growth-promoting bacteria isolated from root of Larix gmelinii in Great Khingan.</title>
        <authorList>
            <person name="Xue H."/>
        </authorList>
    </citation>
    <scope>NUCLEOTIDE SEQUENCE [LARGE SCALE GENOMIC DNA]</scope>
    <source>
        <strain evidence="3 4">N5-1-1-5</strain>
    </source>
</reference>
<feature type="domain" description="Siphovirus-type tail component RIFT-related" evidence="1">
    <location>
        <begin position="15"/>
        <end position="129"/>
    </location>
</feature>
<protein>
    <submittedName>
        <fullName evidence="3">Phage tail family protein</fullName>
    </submittedName>
</protein>